<gene>
    <name evidence="1" type="ORF">NCTC10138_00853</name>
</gene>
<dbReference type="Proteomes" id="UP000289841">
    <property type="component" value="Chromosome"/>
</dbReference>
<dbReference type="InterPro" id="IPR006379">
    <property type="entry name" value="HAD-SF_hydro_IIB"/>
</dbReference>
<dbReference type="KEGG" id="aaxa:NCTC10138_00853"/>
<dbReference type="GO" id="GO:0005829">
    <property type="term" value="C:cytosol"/>
    <property type="evidence" value="ECO:0007669"/>
    <property type="project" value="TreeGrafter"/>
</dbReference>
<dbReference type="STRING" id="1278311.GCA_000428705_01404"/>
<dbReference type="OrthoDB" id="384659at2"/>
<reference evidence="1 2" key="1">
    <citation type="submission" date="2019-01" db="EMBL/GenBank/DDBJ databases">
        <authorList>
            <consortium name="Pathogen Informatics"/>
        </authorList>
    </citation>
    <scope>NUCLEOTIDE SEQUENCE [LARGE SCALE GENOMIC DNA]</scope>
    <source>
        <strain evidence="1 2">NCTC10138</strain>
    </source>
</reference>
<dbReference type="GO" id="GO:0000287">
    <property type="term" value="F:magnesium ion binding"/>
    <property type="evidence" value="ECO:0007669"/>
    <property type="project" value="TreeGrafter"/>
</dbReference>
<dbReference type="Gene3D" id="3.30.1240.10">
    <property type="match status" value="1"/>
</dbReference>
<dbReference type="PANTHER" id="PTHR10000:SF25">
    <property type="entry name" value="PHOSPHATASE YKRA-RELATED"/>
    <property type="match status" value="1"/>
</dbReference>
<dbReference type="EMBL" id="LR215048">
    <property type="protein sequence ID" value="VEU80480.1"/>
    <property type="molecule type" value="Genomic_DNA"/>
</dbReference>
<dbReference type="InterPro" id="IPR036412">
    <property type="entry name" value="HAD-like_sf"/>
</dbReference>
<evidence type="ECO:0000313" key="1">
    <source>
        <dbReference type="EMBL" id="VEU80480.1"/>
    </source>
</evidence>
<sequence length="258" mass="29461">MKKFIFFDLDNTIHSTKNKEIPSQTIDLIKKLALMPNTYVGLATGRGPSKVHMLEGLEELFTYKIFINGSVAYKNNKLIYSNPLKLDDIEQVLKETEKEEVSVGFVTIDKEYVNEYSLEVDYGIKGFGDKVPEINPKIYIEKEVYQLWLFSRDKEKINKITSKSNFLCYPWHSGGADLVDRNTNKAIAIAKVLENETDYQLITVGDGHNDIEMIKLADIGIAMGNSGFPELKEKANYVAPHIDSNQLYDFFKELKIID</sequence>
<dbReference type="GO" id="GO:0016791">
    <property type="term" value="F:phosphatase activity"/>
    <property type="evidence" value="ECO:0007669"/>
    <property type="project" value="UniProtKB-ARBA"/>
</dbReference>
<organism evidence="1 2">
    <name type="scientific">Haploplasma axanthum</name>
    <name type="common">Acholeplasma axanthum</name>
    <dbReference type="NCBI Taxonomy" id="29552"/>
    <lineage>
        <taxon>Bacteria</taxon>
        <taxon>Bacillati</taxon>
        <taxon>Mycoplasmatota</taxon>
        <taxon>Mollicutes</taxon>
        <taxon>Acholeplasmatales</taxon>
        <taxon>Acholeplasmataceae</taxon>
        <taxon>Haploplasma</taxon>
    </lineage>
</organism>
<evidence type="ECO:0000313" key="2">
    <source>
        <dbReference type="Proteomes" id="UP000289841"/>
    </source>
</evidence>
<name>A0A449BDU6_HAPAX</name>
<dbReference type="AlphaFoldDB" id="A0A449BDU6"/>
<keyword evidence="1" id="KW-0378">Hydrolase</keyword>
<dbReference type="Gene3D" id="3.40.50.1000">
    <property type="entry name" value="HAD superfamily/HAD-like"/>
    <property type="match status" value="1"/>
</dbReference>
<dbReference type="Pfam" id="PF08282">
    <property type="entry name" value="Hydrolase_3"/>
    <property type="match status" value="1"/>
</dbReference>
<keyword evidence="2" id="KW-1185">Reference proteome</keyword>
<accession>A0A449BDU6</accession>
<protein>
    <submittedName>
        <fullName evidence="1">HAD superfamily hydrolase Cof</fullName>
    </submittedName>
</protein>
<dbReference type="InterPro" id="IPR023214">
    <property type="entry name" value="HAD_sf"/>
</dbReference>
<dbReference type="NCBIfam" id="TIGR01484">
    <property type="entry name" value="HAD-SF-IIB"/>
    <property type="match status" value="1"/>
</dbReference>
<proteinExistence type="predicted"/>
<dbReference type="RefSeq" id="WP_026390848.1">
    <property type="nucleotide sequence ID" value="NZ_LR215048.1"/>
</dbReference>
<dbReference type="SUPFAM" id="SSF56784">
    <property type="entry name" value="HAD-like"/>
    <property type="match status" value="1"/>
</dbReference>
<dbReference type="PANTHER" id="PTHR10000">
    <property type="entry name" value="PHOSPHOSERINE PHOSPHATASE"/>
    <property type="match status" value="1"/>
</dbReference>